<feature type="region of interest" description="Disordered" evidence="6">
    <location>
        <begin position="1"/>
        <end position="21"/>
    </location>
</feature>
<evidence type="ECO:0000313" key="8">
    <source>
        <dbReference type="EMBL" id="GAF79009.1"/>
    </source>
</evidence>
<dbReference type="InterPro" id="IPR039650">
    <property type="entry name" value="HdrA-like"/>
</dbReference>
<keyword evidence="1" id="KW-0004">4Fe-4S</keyword>
<proteinExistence type="predicted"/>
<evidence type="ECO:0000256" key="5">
    <source>
        <dbReference type="ARBA" id="ARBA00023014"/>
    </source>
</evidence>
<feature type="non-terminal residue" evidence="8">
    <location>
        <position position="333"/>
    </location>
</feature>
<feature type="domain" description="4Fe-4S ferredoxin-type" evidence="7">
    <location>
        <begin position="46"/>
        <end position="75"/>
    </location>
</feature>
<organism evidence="8">
    <name type="scientific">marine sediment metagenome</name>
    <dbReference type="NCBI Taxonomy" id="412755"/>
    <lineage>
        <taxon>unclassified sequences</taxon>
        <taxon>metagenomes</taxon>
        <taxon>ecological metagenomes</taxon>
    </lineage>
</organism>
<keyword evidence="4" id="KW-0408">Iron</keyword>
<protein>
    <recommendedName>
        <fullName evidence="7">4Fe-4S ferredoxin-type domain-containing protein</fullName>
    </recommendedName>
</protein>
<dbReference type="InterPro" id="IPR036188">
    <property type="entry name" value="FAD/NAD-bd_sf"/>
</dbReference>
<dbReference type="EMBL" id="BARS01009747">
    <property type="protein sequence ID" value="GAF79009.1"/>
    <property type="molecule type" value="Genomic_DNA"/>
</dbReference>
<evidence type="ECO:0000256" key="4">
    <source>
        <dbReference type="ARBA" id="ARBA00023004"/>
    </source>
</evidence>
<evidence type="ECO:0000256" key="6">
    <source>
        <dbReference type="SAM" id="MobiDB-lite"/>
    </source>
</evidence>
<dbReference type="GO" id="GO:0046872">
    <property type="term" value="F:metal ion binding"/>
    <property type="evidence" value="ECO:0007669"/>
    <property type="project" value="UniProtKB-KW"/>
</dbReference>
<reference evidence="8" key="1">
    <citation type="journal article" date="2014" name="Front. Microbiol.">
        <title>High frequency of phylogenetically diverse reductive dehalogenase-homologous genes in deep subseafloor sedimentary metagenomes.</title>
        <authorList>
            <person name="Kawai M."/>
            <person name="Futagami T."/>
            <person name="Toyoda A."/>
            <person name="Takaki Y."/>
            <person name="Nishi S."/>
            <person name="Hori S."/>
            <person name="Arai W."/>
            <person name="Tsubouchi T."/>
            <person name="Morono Y."/>
            <person name="Uchiyama I."/>
            <person name="Ito T."/>
            <person name="Fujiyama A."/>
            <person name="Inagaki F."/>
            <person name="Takami H."/>
        </authorList>
    </citation>
    <scope>NUCLEOTIDE SEQUENCE</scope>
    <source>
        <strain evidence="8">Expedition CK06-06</strain>
    </source>
</reference>
<evidence type="ECO:0000256" key="1">
    <source>
        <dbReference type="ARBA" id="ARBA00022485"/>
    </source>
</evidence>
<dbReference type="SUPFAM" id="SSF51905">
    <property type="entry name" value="FAD/NAD(P)-binding domain"/>
    <property type="match status" value="1"/>
</dbReference>
<dbReference type="InterPro" id="IPR017896">
    <property type="entry name" value="4Fe4S_Fe-S-bd"/>
</dbReference>
<dbReference type="AlphaFoldDB" id="X0SDD7"/>
<evidence type="ECO:0000256" key="2">
    <source>
        <dbReference type="ARBA" id="ARBA00022723"/>
    </source>
</evidence>
<keyword evidence="5" id="KW-0411">Iron-sulfur</keyword>
<dbReference type="PROSITE" id="PS51379">
    <property type="entry name" value="4FE4S_FER_2"/>
    <property type="match status" value="1"/>
</dbReference>
<dbReference type="PANTHER" id="PTHR43498">
    <property type="entry name" value="FERREDOXIN:COB-COM HETERODISULFIDE REDUCTASE SUBUNIT A"/>
    <property type="match status" value="1"/>
</dbReference>
<keyword evidence="2" id="KW-0479">Metal-binding</keyword>
<dbReference type="SUPFAM" id="SSF46548">
    <property type="entry name" value="alpha-helical ferredoxin"/>
    <property type="match status" value="1"/>
</dbReference>
<dbReference type="InterPro" id="IPR009051">
    <property type="entry name" value="Helical_ferredxn"/>
</dbReference>
<feature type="non-terminal residue" evidence="8">
    <location>
        <position position="1"/>
    </location>
</feature>
<comment type="caution">
    <text evidence="8">The sequence shown here is derived from an EMBL/GenBank/DDBJ whole genome shotgun (WGS) entry which is preliminary data.</text>
</comment>
<sequence length="333" mass="36957">PHPYALTYTQTPKKPRVPMPKLSENRRRNWDEVETGFTEEQAVAEAERCLNCGVCVDCYACVSACQVNAIDHTQKDEELEIDVGQILVTTGYDLFDPRRMAQYGYGKLDNVVTSLEFERMLSSTGPTGGRIRLRNGEEPRAVAIVHCVGSRDENYNRYCSRVCCMYALKFAHLVKDRTDSEVYQFYIDMRSFGKGYEEFYSRILGEGANVIRGKVAEVIAAPQAAPDDGFLLVRAEDTMLGKFREIPVDMVVLCCALEPARGTEQVRRLLNLSQSPDGFLLERHPKLDPTGTVNEGVYIAGCAQGPKDIPDTVAQASAAASHMLGLIARGELA</sequence>
<keyword evidence="3" id="KW-0560">Oxidoreductase</keyword>
<dbReference type="GO" id="GO:0016491">
    <property type="term" value="F:oxidoreductase activity"/>
    <property type="evidence" value="ECO:0007669"/>
    <property type="project" value="UniProtKB-KW"/>
</dbReference>
<accession>X0SDD7</accession>
<evidence type="ECO:0000256" key="3">
    <source>
        <dbReference type="ARBA" id="ARBA00023002"/>
    </source>
</evidence>
<dbReference type="PANTHER" id="PTHR43498:SF1">
    <property type="entry name" value="COB--COM HETERODISULFIDE REDUCTASE IRON-SULFUR SUBUNIT A"/>
    <property type="match status" value="1"/>
</dbReference>
<dbReference type="GO" id="GO:0051539">
    <property type="term" value="F:4 iron, 4 sulfur cluster binding"/>
    <property type="evidence" value="ECO:0007669"/>
    <property type="project" value="UniProtKB-KW"/>
</dbReference>
<name>X0SDD7_9ZZZZ</name>
<dbReference type="Gene3D" id="1.10.1060.10">
    <property type="entry name" value="Alpha-helical ferredoxin"/>
    <property type="match status" value="1"/>
</dbReference>
<gene>
    <name evidence="8" type="ORF">S01H1_18258</name>
</gene>
<evidence type="ECO:0000259" key="7">
    <source>
        <dbReference type="PROSITE" id="PS51379"/>
    </source>
</evidence>